<feature type="compositionally biased region" description="Low complexity" evidence="5">
    <location>
        <begin position="160"/>
        <end position="210"/>
    </location>
</feature>
<evidence type="ECO:0000256" key="2">
    <source>
        <dbReference type="ARBA" id="ARBA00004906"/>
    </source>
</evidence>
<keyword evidence="7" id="KW-1185">Reference proteome</keyword>
<protein>
    <recommendedName>
        <fullName evidence="4">E3 ubiquitin-protein ligase</fullName>
        <ecNumber evidence="4">2.3.2.26</ecNumber>
    </recommendedName>
</protein>
<evidence type="ECO:0000259" key="6">
    <source>
        <dbReference type="PROSITE" id="PS50918"/>
    </source>
</evidence>
<name>A0A914VNL7_9BILA</name>
<dbReference type="InterPro" id="IPR011989">
    <property type="entry name" value="ARM-like"/>
</dbReference>
<keyword evidence="3 4" id="KW-0808">Transferase</keyword>
<evidence type="ECO:0000256" key="3">
    <source>
        <dbReference type="ARBA" id="ARBA00022679"/>
    </source>
</evidence>
<feature type="compositionally biased region" description="Polar residues" evidence="5">
    <location>
        <begin position="86"/>
        <end position="95"/>
    </location>
</feature>
<dbReference type="PROSITE" id="PS50918">
    <property type="entry name" value="WWE"/>
    <property type="match status" value="1"/>
</dbReference>
<dbReference type="InterPro" id="IPR018123">
    <property type="entry name" value="WWE-dom_subgr"/>
</dbReference>
<dbReference type="GO" id="GO:0043161">
    <property type="term" value="P:proteasome-mediated ubiquitin-dependent protein catabolic process"/>
    <property type="evidence" value="ECO:0007669"/>
    <property type="project" value="TreeGrafter"/>
</dbReference>
<proteinExistence type="inferred from homology"/>
<dbReference type="PANTHER" id="PTHR45670:SF13">
    <property type="entry name" value="E3 UBIQUITIN-PROTEIN LIGASE TRIP12"/>
    <property type="match status" value="1"/>
</dbReference>
<dbReference type="InterPro" id="IPR057948">
    <property type="entry name" value="TPR_TRIP12_N"/>
</dbReference>
<feature type="compositionally biased region" description="Low complexity" evidence="5">
    <location>
        <begin position="103"/>
        <end position="125"/>
    </location>
</feature>
<feature type="region of interest" description="Disordered" evidence="5">
    <location>
        <begin position="160"/>
        <end position="321"/>
    </location>
</feature>
<accession>A0A914VNL7</accession>
<dbReference type="WBParaSite" id="PSAMB.scaffold2227size24493.g16992.t1">
    <property type="protein sequence ID" value="PSAMB.scaffold2227size24493.g16992.t1"/>
    <property type="gene ID" value="PSAMB.scaffold2227size24493.g16992"/>
</dbReference>
<comment type="catalytic activity">
    <reaction evidence="1 4">
        <text>S-ubiquitinyl-[E2 ubiquitin-conjugating enzyme]-L-cysteine + [acceptor protein]-L-lysine = [E2 ubiquitin-conjugating enzyme]-L-cysteine + N(6)-ubiquitinyl-[acceptor protein]-L-lysine.</text>
        <dbReference type="EC" id="2.3.2.26"/>
    </reaction>
</comment>
<comment type="pathway">
    <text evidence="2 4">Protein modification; protein ubiquitination.</text>
</comment>
<dbReference type="Proteomes" id="UP000887566">
    <property type="component" value="Unplaced"/>
</dbReference>
<dbReference type="Pfam" id="PF02825">
    <property type="entry name" value="WWE"/>
    <property type="match status" value="1"/>
</dbReference>
<dbReference type="Gene3D" id="3.30.720.50">
    <property type="match status" value="1"/>
</dbReference>
<evidence type="ECO:0000313" key="8">
    <source>
        <dbReference type="WBParaSite" id="PSAMB.scaffold2227size24493.g16992.t1"/>
    </source>
</evidence>
<feature type="compositionally biased region" description="Low complexity" evidence="5">
    <location>
        <begin position="306"/>
        <end position="321"/>
    </location>
</feature>
<comment type="similarity">
    <text evidence="4">Belongs to the UPL family. K-HECT subfamily.</text>
</comment>
<keyword evidence="4" id="KW-0833">Ubl conjugation pathway</keyword>
<feature type="compositionally biased region" description="Low complexity" evidence="5">
    <location>
        <begin position="261"/>
        <end position="272"/>
    </location>
</feature>
<feature type="region of interest" description="Disordered" evidence="5">
    <location>
        <begin position="60"/>
        <end position="133"/>
    </location>
</feature>
<dbReference type="EC" id="2.3.2.26" evidence="4"/>
<dbReference type="Pfam" id="PF25579">
    <property type="entry name" value="TPR_TRIP12_N"/>
    <property type="match status" value="1"/>
</dbReference>
<dbReference type="GO" id="GO:0008270">
    <property type="term" value="F:zinc ion binding"/>
    <property type="evidence" value="ECO:0007669"/>
    <property type="project" value="InterPro"/>
</dbReference>
<dbReference type="GO" id="GO:0016607">
    <property type="term" value="C:nuclear speck"/>
    <property type="evidence" value="ECO:0007669"/>
    <property type="project" value="TreeGrafter"/>
</dbReference>
<sequence>MNCSFHISRRKWRPAITSYVRIISRLKIILLENSCLSWPPSLSTVLRKIEIDKKKNARRLVRLPMSNPGNKQASVSTEAGRKRQRNSSVASTSKVSKQRKITAAVASASQQASSSEQQQEQQQSEEALDDAASSRRLRDLTDFFPETAPPQGRRLTRSLARSLNASSSASSQSTKSRASEDSTVSTQQQQSAGASGGPQQSPGVSSQSAAHSVDDAAQPSSSSSAAAAGAAGGSRGNKGPSKKAKAVGKKRLTSSNSKQESSSGSAAAGSSSRSRRSSVNQADAATANTGICQSIGRSDGNRVFPEQQQQQQHHQQLSEQQLQLQRAADEAALEQAHFVMAASAGLAQVEHPQRTVGRTPATTAASNLFGSLMPRMQHLLGGAHAQQNVRVAAIMDGLRSSNEIRQSEAATELAEMLLLGNEESLPNLPVKELVQALMVLLQKEHNFELMLTAARCLTNLLEALPRALPIVLDTVPLLLEKLKRIECIDVAEQALTALEVLSRRNGKTIMSAGGIAATISHVDFFSVPSQRLAFQIAANCAMFVTANDFAQVRDSLPELTQRLLVEDKRCLESVCAVFARLVDNLRGHPDKLREIVGPNHGLLTNVQQLLLIQPPAVGSTTFQSLIRMLRYMCAKCSDLAVALVEMGFARTLRFLIIGTEKADAVDFELLNRPPQQLQELVFLAGELLPRLPVDGLFEVDTVMSKSQAAALLDMPTAQWLWKDDNNVWQLYSSFDSRLLEIAFQSHEREVQLQMVGQVYRVDIERFVQINEMTGNARQVQRRATSVNSKGQKQQGKEVDKRAEMLKSNRKLSDDVVRLLFPILVEIDGSSSGPAIRYESLRVMLRMVYPSSPKLLQEVLDQLPLAGHIASALASPRSKDLCIVASALQLVHLVTEKLPHIYGSLFRRQGWC</sequence>
<feature type="compositionally biased region" description="Basic residues" evidence="5">
    <location>
        <begin position="240"/>
        <end position="252"/>
    </location>
</feature>
<evidence type="ECO:0000256" key="4">
    <source>
        <dbReference type="RuleBase" id="RU369009"/>
    </source>
</evidence>
<organism evidence="7 8">
    <name type="scientific">Plectus sambesii</name>
    <dbReference type="NCBI Taxonomy" id="2011161"/>
    <lineage>
        <taxon>Eukaryota</taxon>
        <taxon>Metazoa</taxon>
        <taxon>Ecdysozoa</taxon>
        <taxon>Nematoda</taxon>
        <taxon>Chromadorea</taxon>
        <taxon>Plectida</taxon>
        <taxon>Plectina</taxon>
        <taxon>Plectoidea</taxon>
        <taxon>Plectidae</taxon>
        <taxon>Plectus</taxon>
    </lineage>
</organism>
<feature type="compositionally biased region" description="Low complexity" evidence="5">
    <location>
        <begin position="220"/>
        <end position="229"/>
    </location>
</feature>
<evidence type="ECO:0000313" key="7">
    <source>
        <dbReference type="Proteomes" id="UP000887566"/>
    </source>
</evidence>
<feature type="compositionally biased region" description="Polar residues" evidence="5">
    <location>
        <begin position="778"/>
        <end position="793"/>
    </location>
</feature>
<feature type="domain" description="WWE" evidence="6">
    <location>
        <begin position="704"/>
        <end position="781"/>
    </location>
</feature>
<feature type="compositionally biased region" description="Polar residues" evidence="5">
    <location>
        <begin position="279"/>
        <end position="296"/>
    </location>
</feature>
<dbReference type="SMART" id="SM00678">
    <property type="entry name" value="WWE"/>
    <property type="match status" value="1"/>
</dbReference>
<dbReference type="SUPFAM" id="SSF117839">
    <property type="entry name" value="WWE domain"/>
    <property type="match status" value="1"/>
</dbReference>
<dbReference type="Gene3D" id="1.25.10.10">
    <property type="entry name" value="Leucine-rich Repeat Variant"/>
    <property type="match status" value="1"/>
</dbReference>
<dbReference type="SUPFAM" id="SSF48371">
    <property type="entry name" value="ARM repeat"/>
    <property type="match status" value="1"/>
</dbReference>
<dbReference type="InterPro" id="IPR037197">
    <property type="entry name" value="WWE_dom_sf"/>
</dbReference>
<dbReference type="PANTHER" id="PTHR45670">
    <property type="entry name" value="E3 UBIQUITIN-PROTEIN LIGASE TRIP12"/>
    <property type="match status" value="1"/>
</dbReference>
<evidence type="ECO:0000256" key="1">
    <source>
        <dbReference type="ARBA" id="ARBA00000885"/>
    </source>
</evidence>
<dbReference type="InterPro" id="IPR004170">
    <property type="entry name" value="WWE_dom"/>
</dbReference>
<dbReference type="GO" id="GO:0061630">
    <property type="term" value="F:ubiquitin protein ligase activity"/>
    <property type="evidence" value="ECO:0007669"/>
    <property type="project" value="UniProtKB-UniRule"/>
</dbReference>
<dbReference type="InterPro" id="IPR016024">
    <property type="entry name" value="ARM-type_fold"/>
</dbReference>
<feature type="region of interest" description="Disordered" evidence="5">
    <location>
        <begin position="778"/>
        <end position="801"/>
    </location>
</feature>
<evidence type="ECO:0000256" key="5">
    <source>
        <dbReference type="SAM" id="MobiDB-lite"/>
    </source>
</evidence>
<dbReference type="AlphaFoldDB" id="A0A914VNL7"/>
<dbReference type="GO" id="GO:0006974">
    <property type="term" value="P:DNA damage response"/>
    <property type="evidence" value="ECO:0007669"/>
    <property type="project" value="TreeGrafter"/>
</dbReference>
<feature type="compositionally biased region" description="Polar residues" evidence="5">
    <location>
        <begin position="67"/>
        <end position="77"/>
    </location>
</feature>
<dbReference type="GO" id="GO:0000209">
    <property type="term" value="P:protein polyubiquitination"/>
    <property type="evidence" value="ECO:0007669"/>
    <property type="project" value="TreeGrafter"/>
</dbReference>
<dbReference type="InterPro" id="IPR045322">
    <property type="entry name" value="HECTD1/TRIP12-like"/>
</dbReference>
<reference evidence="8" key="1">
    <citation type="submission" date="2022-11" db="UniProtKB">
        <authorList>
            <consortium name="WormBaseParasite"/>
        </authorList>
    </citation>
    <scope>IDENTIFICATION</scope>
</reference>